<organism evidence="1">
    <name type="scientific">Nothobranchius furzeri</name>
    <name type="common">Turquoise killifish</name>
    <dbReference type="NCBI Taxonomy" id="105023"/>
    <lineage>
        <taxon>Eukaryota</taxon>
        <taxon>Metazoa</taxon>
        <taxon>Chordata</taxon>
        <taxon>Craniata</taxon>
        <taxon>Vertebrata</taxon>
        <taxon>Euteleostomi</taxon>
        <taxon>Actinopterygii</taxon>
        <taxon>Neopterygii</taxon>
        <taxon>Teleostei</taxon>
        <taxon>Neoteleostei</taxon>
        <taxon>Acanthomorphata</taxon>
        <taxon>Ovalentaria</taxon>
        <taxon>Atherinomorphae</taxon>
        <taxon>Cyprinodontiformes</taxon>
        <taxon>Nothobranchiidae</taxon>
        <taxon>Nothobranchius</taxon>
    </lineage>
</organism>
<dbReference type="AlphaFoldDB" id="A0A1A8A0U9"/>
<accession>A0A1A8A0U9</accession>
<reference evidence="1" key="2">
    <citation type="submission" date="2016-06" db="EMBL/GenBank/DDBJ databases">
        <title>The genome of a short-lived fish provides insights into sex chromosome evolution and the genetic control of aging.</title>
        <authorList>
            <person name="Reichwald K."/>
            <person name="Felder M."/>
            <person name="Petzold A."/>
            <person name="Koch P."/>
            <person name="Groth M."/>
            <person name="Platzer M."/>
        </authorList>
    </citation>
    <scope>NUCLEOTIDE SEQUENCE</scope>
    <source>
        <tissue evidence="1">Brain</tissue>
    </source>
</reference>
<proteinExistence type="predicted"/>
<reference evidence="1" key="1">
    <citation type="submission" date="2016-05" db="EMBL/GenBank/DDBJ databases">
        <authorList>
            <person name="Lavstsen T."/>
            <person name="Jespersen J.S."/>
        </authorList>
    </citation>
    <scope>NUCLEOTIDE SEQUENCE</scope>
    <source>
        <tissue evidence="1">Brain</tissue>
    </source>
</reference>
<name>A0A1A8A0U9_NOTFU</name>
<evidence type="ECO:0000313" key="1">
    <source>
        <dbReference type="EMBL" id="SBP48767.1"/>
    </source>
</evidence>
<protein>
    <submittedName>
        <fullName evidence="1">Uncharacterized protein</fullName>
    </submittedName>
</protein>
<feature type="non-terminal residue" evidence="1">
    <location>
        <position position="1"/>
    </location>
</feature>
<gene>
    <name evidence="1" type="primary">Nfu_g_1_015445</name>
</gene>
<dbReference type="EMBL" id="HADY01010282">
    <property type="protein sequence ID" value="SBP48767.1"/>
    <property type="molecule type" value="Transcribed_RNA"/>
</dbReference>
<sequence>TIHQWFTTLNDSLNINSTFTGEGLKKLGSFKRLLEKLISLSKLLRPSKMSPKQ</sequence>
<feature type="non-terminal residue" evidence="1">
    <location>
        <position position="53"/>
    </location>
</feature>